<organism evidence="1 2">
    <name type="scientific">Papaver somniferum</name>
    <name type="common">Opium poppy</name>
    <dbReference type="NCBI Taxonomy" id="3469"/>
    <lineage>
        <taxon>Eukaryota</taxon>
        <taxon>Viridiplantae</taxon>
        <taxon>Streptophyta</taxon>
        <taxon>Embryophyta</taxon>
        <taxon>Tracheophyta</taxon>
        <taxon>Spermatophyta</taxon>
        <taxon>Magnoliopsida</taxon>
        <taxon>Ranunculales</taxon>
        <taxon>Papaveraceae</taxon>
        <taxon>Papaveroideae</taxon>
        <taxon>Papaver</taxon>
    </lineage>
</organism>
<evidence type="ECO:0000313" key="1">
    <source>
        <dbReference type="EMBL" id="RZC83517.1"/>
    </source>
</evidence>
<dbReference type="AlphaFoldDB" id="A0A4Y7LEZ7"/>
<dbReference type="EMBL" id="CM010725">
    <property type="protein sequence ID" value="RZC83517.1"/>
    <property type="molecule type" value="Genomic_DNA"/>
</dbReference>
<protein>
    <submittedName>
        <fullName evidence="1">Uncharacterized protein</fullName>
    </submittedName>
</protein>
<evidence type="ECO:0000313" key="2">
    <source>
        <dbReference type="Proteomes" id="UP000316621"/>
    </source>
</evidence>
<gene>
    <name evidence="1" type="ORF">C5167_046298</name>
</gene>
<reference evidence="1 2" key="1">
    <citation type="journal article" date="2018" name="Science">
        <title>The opium poppy genome and morphinan production.</title>
        <authorList>
            <person name="Guo L."/>
            <person name="Winzer T."/>
            <person name="Yang X."/>
            <person name="Li Y."/>
            <person name="Ning Z."/>
            <person name="He Z."/>
            <person name="Teodor R."/>
            <person name="Lu Y."/>
            <person name="Bowser T.A."/>
            <person name="Graham I.A."/>
            <person name="Ye K."/>
        </authorList>
    </citation>
    <scope>NUCLEOTIDE SEQUENCE [LARGE SCALE GENOMIC DNA]</scope>
    <source>
        <strain evidence="2">cv. HN1</strain>
        <tissue evidence="1">Leaves</tissue>
    </source>
</reference>
<dbReference type="Proteomes" id="UP000316621">
    <property type="component" value="Chromosome 11"/>
</dbReference>
<dbReference type="Gramene" id="RZC83517">
    <property type="protein sequence ID" value="RZC83517"/>
    <property type="gene ID" value="C5167_046298"/>
</dbReference>
<name>A0A4Y7LEZ7_PAPSO</name>
<sequence>MDITHEWMFNLISNPRLSSTPPSMARTSCCLNFNNIIKKKTASMMSGYLKGIGRQFALRDLPPPSF</sequence>
<proteinExistence type="predicted"/>
<accession>A0A4Y7LEZ7</accession>
<keyword evidence="2" id="KW-1185">Reference proteome</keyword>